<evidence type="ECO:0000256" key="5">
    <source>
        <dbReference type="ARBA" id="ARBA00048594"/>
    </source>
</evidence>
<evidence type="ECO:0000256" key="1">
    <source>
        <dbReference type="ARBA" id="ARBA00003531"/>
    </source>
</evidence>
<keyword evidence="4 7" id="KW-0418">Kinase</keyword>
<evidence type="ECO:0000259" key="6">
    <source>
        <dbReference type="PROSITE" id="PS50052"/>
    </source>
</evidence>
<evidence type="ECO:0000256" key="3">
    <source>
        <dbReference type="ARBA" id="ARBA00022679"/>
    </source>
</evidence>
<dbReference type="GO" id="GO:0004385">
    <property type="term" value="F:GMP kinase activity"/>
    <property type="evidence" value="ECO:0007669"/>
    <property type="project" value="UniProtKB-EC"/>
</dbReference>
<dbReference type="RefSeq" id="WP_046317645.1">
    <property type="nucleotide sequence ID" value="NZ_JBHSZT010000005.1"/>
</dbReference>
<keyword evidence="3" id="KW-0808">Transferase</keyword>
<keyword evidence="8" id="KW-1185">Reference proteome</keyword>
<gene>
    <name evidence="7" type="ORF">JG30_14880</name>
</gene>
<protein>
    <submittedName>
        <fullName evidence="7">Guanylate kinase</fullName>
    </submittedName>
</protein>
<dbReference type="Proteomes" id="UP000033558">
    <property type="component" value="Unassembled WGS sequence"/>
</dbReference>
<dbReference type="SMART" id="SM00072">
    <property type="entry name" value="GuKc"/>
    <property type="match status" value="1"/>
</dbReference>
<evidence type="ECO:0000256" key="4">
    <source>
        <dbReference type="ARBA" id="ARBA00022777"/>
    </source>
</evidence>
<dbReference type="PANTHER" id="PTHR23117">
    <property type="entry name" value="GUANYLATE KINASE-RELATED"/>
    <property type="match status" value="1"/>
</dbReference>
<comment type="caution">
    <text evidence="7">The sequence shown here is derived from an EMBL/GenBank/DDBJ whole genome shotgun (WGS) entry which is preliminary data.</text>
</comment>
<name>A0A0F4LR47_9LACO</name>
<dbReference type="SUPFAM" id="SSF52540">
    <property type="entry name" value="P-loop containing nucleoside triphosphate hydrolases"/>
    <property type="match status" value="1"/>
</dbReference>
<dbReference type="Pfam" id="PF00625">
    <property type="entry name" value="Guanylate_kin"/>
    <property type="match status" value="1"/>
</dbReference>
<dbReference type="STRING" id="1218492.JG30_14880"/>
<proteinExistence type="inferred from homology"/>
<dbReference type="InterPro" id="IPR008144">
    <property type="entry name" value="Guanylate_kin-like_dom"/>
</dbReference>
<reference evidence="7 8" key="1">
    <citation type="submission" date="2015-01" db="EMBL/GenBank/DDBJ databases">
        <title>Comparative genomics of the lactic acid bacteria isolated from the honey bee gut.</title>
        <authorList>
            <person name="Ellegaard K.M."/>
            <person name="Tamarit D."/>
            <person name="Javelind E."/>
            <person name="Olofsson T."/>
            <person name="Andersson S.G."/>
            <person name="Vasquez A."/>
        </authorList>
    </citation>
    <scope>NUCLEOTIDE SEQUENCE [LARGE SCALE GENOMIC DNA]</scope>
    <source>
        <strain evidence="7 8">Bin4</strain>
    </source>
</reference>
<feature type="domain" description="Guanylate kinase-like" evidence="6">
    <location>
        <begin position="2"/>
        <end position="179"/>
    </location>
</feature>
<dbReference type="OrthoDB" id="1033810at2"/>
<evidence type="ECO:0000256" key="2">
    <source>
        <dbReference type="ARBA" id="ARBA00005790"/>
    </source>
</evidence>
<dbReference type="HOGENOM" id="CLU_001715_1_2_9"/>
<dbReference type="Gene3D" id="3.40.50.300">
    <property type="entry name" value="P-loop containing nucleotide triphosphate hydrolases"/>
    <property type="match status" value="1"/>
</dbReference>
<comment type="function">
    <text evidence="1">Essential for recycling GMP and indirectly, cGMP.</text>
</comment>
<dbReference type="InterPro" id="IPR027417">
    <property type="entry name" value="P-loop_NTPase"/>
</dbReference>
<evidence type="ECO:0000313" key="8">
    <source>
        <dbReference type="Proteomes" id="UP000033558"/>
    </source>
</evidence>
<organism evidence="7 8">
    <name type="scientific">Bombilactobacillus mellifer</name>
    <dbReference type="NCBI Taxonomy" id="1218492"/>
    <lineage>
        <taxon>Bacteria</taxon>
        <taxon>Bacillati</taxon>
        <taxon>Bacillota</taxon>
        <taxon>Bacilli</taxon>
        <taxon>Lactobacillales</taxon>
        <taxon>Lactobacillaceae</taxon>
        <taxon>Bombilactobacillus</taxon>
    </lineage>
</organism>
<dbReference type="PROSITE" id="PS50052">
    <property type="entry name" value="GUANYLATE_KINASE_2"/>
    <property type="match status" value="1"/>
</dbReference>
<dbReference type="InterPro" id="IPR008145">
    <property type="entry name" value="GK/Ca_channel_bsu"/>
</dbReference>
<sequence>MKKIIVLTGTSGVGKTTISHYLAAAYHIPAIITHTTRPPRSQEKNGVDYYFETPASFAQQDLIEQVSYAGYRYGSSIQGLQQAWRHANVASIILDPAGAQKYYERLGQRVLFWFIVADVPVLTQRLQQRGDDAVQLKQRLQSQEFLRDLQVPVTLQSIATIIPNNDWRQTQQQLARLVQPLLAQTD</sequence>
<evidence type="ECO:0000313" key="7">
    <source>
        <dbReference type="EMBL" id="KJY60798.1"/>
    </source>
</evidence>
<dbReference type="PATRIC" id="fig|1218492.5.peg.1542"/>
<comment type="catalytic activity">
    <reaction evidence="5">
        <text>GMP + ATP = GDP + ADP</text>
        <dbReference type="Rhea" id="RHEA:20780"/>
        <dbReference type="ChEBI" id="CHEBI:30616"/>
        <dbReference type="ChEBI" id="CHEBI:58115"/>
        <dbReference type="ChEBI" id="CHEBI:58189"/>
        <dbReference type="ChEBI" id="CHEBI:456216"/>
        <dbReference type="EC" id="2.7.4.8"/>
    </reaction>
</comment>
<dbReference type="PANTHER" id="PTHR23117:SF13">
    <property type="entry name" value="GUANYLATE KINASE"/>
    <property type="match status" value="1"/>
</dbReference>
<accession>A0A0F4LR47</accession>
<dbReference type="AlphaFoldDB" id="A0A0F4LR47"/>
<comment type="similarity">
    <text evidence="2">Belongs to the guanylate kinase family.</text>
</comment>
<dbReference type="GO" id="GO:0005829">
    <property type="term" value="C:cytosol"/>
    <property type="evidence" value="ECO:0007669"/>
    <property type="project" value="TreeGrafter"/>
</dbReference>
<dbReference type="EMBL" id="JXJQ01000010">
    <property type="protein sequence ID" value="KJY60798.1"/>
    <property type="molecule type" value="Genomic_DNA"/>
</dbReference>